<dbReference type="AlphaFoldDB" id="A0A1F5ZNG4"/>
<dbReference type="InterPro" id="IPR011034">
    <property type="entry name" value="Formyl_transferase-like_C_sf"/>
</dbReference>
<dbReference type="InterPro" id="IPR036477">
    <property type="entry name" value="Formyl_transf_N_sf"/>
</dbReference>
<evidence type="ECO:0000256" key="3">
    <source>
        <dbReference type="ARBA" id="ARBA00022679"/>
    </source>
</evidence>
<evidence type="ECO:0000313" key="6">
    <source>
        <dbReference type="EMBL" id="OGG14050.1"/>
    </source>
</evidence>
<dbReference type="InterPro" id="IPR002376">
    <property type="entry name" value="Formyl_transf_N"/>
</dbReference>
<organism evidence="6 7">
    <name type="scientific">Candidatus Gottesmanbacteria bacterium RIFCSPHIGHO2_02_FULL_39_11</name>
    <dbReference type="NCBI Taxonomy" id="1798382"/>
    <lineage>
        <taxon>Bacteria</taxon>
        <taxon>Candidatus Gottesmaniibacteriota</taxon>
    </lineage>
</organism>
<dbReference type="SUPFAM" id="SSF53328">
    <property type="entry name" value="Formyltransferase"/>
    <property type="match status" value="1"/>
</dbReference>
<dbReference type="GO" id="GO:0005829">
    <property type="term" value="C:cytosol"/>
    <property type="evidence" value="ECO:0007669"/>
    <property type="project" value="TreeGrafter"/>
</dbReference>
<keyword evidence="3" id="KW-0808">Transferase</keyword>
<proteinExistence type="inferred from homology"/>
<dbReference type="CDD" id="cd08646">
    <property type="entry name" value="FMT_core_Met-tRNA-FMT_N"/>
    <property type="match status" value="1"/>
</dbReference>
<evidence type="ECO:0000313" key="7">
    <source>
        <dbReference type="Proteomes" id="UP000176923"/>
    </source>
</evidence>
<dbReference type="EC" id="2.1.2.9" evidence="2"/>
<sequence>MKTLFFGSSSYCLPLAVSLHKDTDLIGVVTSPDSTFGRNKAILPSPIKSYAKSNQISYFTPSNSEELSRLIPDFKKLEPHIGVVADYGLLIPQGVFNLPVFKTINVHFGKLPQYRGASPLQWSIANGEKIIPVTFMLMDEGLDTGEIITEINYETKGDETTGTLYSLLFEKAADSLKKVIEDFTKGKSKPHKQNTKNVRVTQRLTRSDGYIPWEIFTNTINNNDNSTSPIINSLSPIARSAFSFSPFRSFACSETCRRALSLYNLYRALSPWPGLWTEVNINNSINTNKPIKKRLKILEIHLEPLTFNLVPDVVQLEGKKPVSWEQFKEAYLAFNKSL</sequence>
<comment type="similarity">
    <text evidence="1">Belongs to the Fmt family.</text>
</comment>
<dbReference type="Proteomes" id="UP000176923">
    <property type="component" value="Unassembled WGS sequence"/>
</dbReference>
<dbReference type="PANTHER" id="PTHR11138:SF5">
    <property type="entry name" value="METHIONYL-TRNA FORMYLTRANSFERASE, MITOCHONDRIAL"/>
    <property type="match status" value="1"/>
</dbReference>
<dbReference type="Gene3D" id="3.40.50.12230">
    <property type="match status" value="1"/>
</dbReference>
<dbReference type="GO" id="GO:0004479">
    <property type="term" value="F:methionyl-tRNA formyltransferase activity"/>
    <property type="evidence" value="ECO:0007669"/>
    <property type="project" value="UniProtKB-EC"/>
</dbReference>
<dbReference type="STRING" id="1798382.A3D77_00900"/>
<dbReference type="InterPro" id="IPR044135">
    <property type="entry name" value="Met-tRNA-FMT_C"/>
</dbReference>
<protein>
    <recommendedName>
        <fullName evidence="2">methionyl-tRNA formyltransferase</fullName>
        <ecNumber evidence="2">2.1.2.9</ecNumber>
    </recommendedName>
</protein>
<accession>A0A1F5ZNG4</accession>
<dbReference type="PANTHER" id="PTHR11138">
    <property type="entry name" value="METHIONYL-TRNA FORMYLTRANSFERASE"/>
    <property type="match status" value="1"/>
</dbReference>
<dbReference type="SUPFAM" id="SSF50486">
    <property type="entry name" value="FMT C-terminal domain-like"/>
    <property type="match status" value="1"/>
</dbReference>
<dbReference type="CDD" id="cd08704">
    <property type="entry name" value="Met_tRNA_FMT_C"/>
    <property type="match status" value="1"/>
</dbReference>
<feature type="domain" description="Formyl transferase N-terminal" evidence="5">
    <location>
        <begin position="21"/>
        <end position="175"/>
    </location>
</feature>
<comment type="caution">
    <text evidence="6">The sequence shown here is derived from an EMBL/GenBank/DDBJ whole genome shotgun (WGS) entry which is preliminary data.</text>
</comment>
<evidence type="ECO:0000256" key="4">
    <source>
        <dbReference type="ARBA" id="ARBA00022917"/>
    </source>
</evidence>
<dbReference type="InterPro" id="IPR041711">
    <property type="entry name" value="Met-tRNA-FMT_N"/>
</dbReference>
<dbReference type="EMBL" id="MFJL01000029">
    <property type="protein sequence ID" value="OGG14050.1"/>
    <property type="molecule type" value="Genomic_DNA"/>
</dbReference>
<dbReference type="Pfam" id="PF00551">
    <property type="entry name" value="Formyl_trans_N"/>
    <property type="match status" value="1"/>
</dbReference>
<keyword evidence="4" id="KW-0648">Protein biosynthesis</keyword>
<evidence type="ECO:0000259" key="5">
    <source>
        <dbReference type="Pfam" id="PF00551"/>
    </source>
</evidence>
<evidence type="ECO:0000256" key="2">
    <source>
        <dbReference type="ARBA" id="ARBA00012261"/>
    </source>
</evidence>
<reference evidence="6 7" key="1">
    <citation type="journal article" date="2016" name="Nat. Commun.">
        <title>Thousands of microbial genomes shed light on interconnected biogeochemical processes in an aquifer system.</title>
        <authorList>
            <person name="Anantharaman K."/>
            <person name="Brown C.T."/>
            <person name="Hug L.A."/>
            <person name="Sharon I."/>
            <person name="Castelle C.J."/>
            <person name="Probst A.J."/>
            <person name="Thomas B.C."/>
            <person name="Singh A."/>
            <person name="Wilkins M.J."/>
            <person name="Karaoz U."/>
            <person name="Brodie E.L."/>
            <person name="Williams K.H."/>
            <person name="Hubbard S.S."/>
            <person name="Banfield J.F."/>
        </authorList>
    </citation>
    <scope>NUCLEOTIDE SEQUENCE [LARGE SCALE GENOMIC DNA]</scope>
</reference>
<name>A0A1F5ZNG4_9BACT</name>
<evidence type="ECO:0000256" key="1">
    <source>
        <dbReference type="ARBA" id="ARBA00010699"/>
    </source>
</evidence>
<gene>
    <name evidence="6" type="ORF">A3D77_00900</name>
</gene>